<feature type="region of interest" description="Disordered" evidence="1">
    <location>
        <begin position="1"/>
        <end position="43"/>
    </location>
</feature>
<proteinExistence type="predicted"/>
<dbReference type="EMBL" id="BAABWN010000007">
    <property type="protein sequence ID" value="GAA6168459.1"/>
    <property type="molecule type" value="Genomic_DNA"/>
</dbReference>
<evidence type="ECO:0000313" key="2">
    <source>
        <dbReference type="EMBL" id="GAA6168459.1"/>
    </source>
</evidence>
<sequence length="90" mass="10266">MPSKESLSLRSLKHDGNSNNQDEPILNPNSIKQPMPKIQRTSKSVFIEESRAKKLDLLIAIMKNDKDKKKGPELIDEALDLLFEKYSSKI</sequence>
<gene>
    <name evidence="2" type="ORF">NBRC116591_22700</name>
</gene>
<reference evidence="2 3" key="1">
    <citation type="submission" date="2024-04" db="EMBL/GenBank/DDBJ databases">
        <title>Draft genome sequence of Sessilibacter corallicola NBRC 116591.</title>
        <authorList>
            <person name="Miyakawa T."/>
            <person name="Kusuya Y."/>
            <person name="Miura T."/>
        </authorList>
    </citation>
    <scope>NUCLEOTIDE SEQUENCE [LARGE SCALE GENOMIC DNA]</scope>
    <source>
        <strain evidence="2 3">KU-00831-HH</strain>
    </source>
</reference>
<accession>A0ABQ0A9Y9</accession>
<organism evidence="2 3">
    <name type="scientific">Sessilibacter corallicola</name>
    <dbReference type="NCBI Taxonomy" id="2904075"/>
    <lineage>
        <taxon>Bacteria</taxon>
        <taxon>Pseudomonadati</taxon>
        <taxon>Pseudomonadota</taxon>
        <taxon>Gammaproteobacteria</taxon>
        <taxon>Cellvibrionales</taxon>
        <taxon>Cellvibrionaceae</taxon>
        <taxon>Sessilibacter</taxon>
    </lineage>
</organism>
<protein>
    <submittedName>
        <fullName evidence="2">Uncharacterized protein</fullName>
    </submittedName>
</protein>
<name>A0ABQ0A9Y9_9GAMM</name>
<feature type="compositionally biased region" description="Polar residues" evidence="1">
    <location>
        <begin position="17"/>
        <end position="32"/>
    </location>
</feature>
<evidence type="ECO:0000313" key="3">
    <source>
        <dbReference type="Proteomes" id="UP001465153"/>
    </source>
</evidence>
<keyword evidence="3" id="KW-1185">Reference proteome</keyword>
<evidence type="ECO:0000256" key="1">
    <source>
        <dbReference type="SAM" id="MobiDB-lite"/>
    </source>
</evidence>
<dbReference type="Proteomes" id="UP001465153">
    <property type="component" value="Unassembled WGS sequence"/>
</dbReference>
<comment type="caution">
    <text evidence="2">The sequence shown here is derived from an EMBL/GenBank/DDBJ whole genome shotgun (WGS) entry which is preliminary data.</text>
</comment>
<dbReference type="RefSeq" id="WP_353303162.1">
    <property type="nucleotide sequence ID" value="NZ_BAABWN010000007.1"/>
</dbReference>